<evidence type="ECO:0000313" key="6">
    <source>
        <dbReference type="EMBL" id="OQS03107.1"/>
    </source>
</evidence>
<dbReference type="OrthoDB" id="190375at2759"/>
<evidence type="ECO:0000256" key="5">
    <source>
        <dbReference type="SAM" id="Coils"/>
    </source>
</evidence>
<dbReference type="PROSITE" id="PS50096">
    <property type="entry name" value="IQ"/>
    <property type="match status" value="4"/>
</dbReference>
<reference evidence="6 7" key="1">
    <citation type="journal article" date="2014" name="Genome Biol. Evol.">
        <title>The secreted proteins of Achlya hypogyna and Thraustotheca clavata identify the ancestral oomycete secretome and reveal gene acquisitions by horizontal gene transfer.</title>
        <authorList>
            <person name="Misner I."/>
            <person name="Blouin N."/>
            <person name="Leonard G."/>
            <person name="Richards T.A."/>
            <person name="Lane C.E."/>
        </authorList>
    </citation>
    <scope>NUCLEOTIDE SEQUENCE [LARGE SCALE GENOMIC DNA]</scope>
    <source>
        <strain evidence="6 7">ATCC 34112</strain>
    </source>
</reference>
<dbReference type="InterPro" id="IPR051185">
    <property type="entry name" value="ASPM"/>
</dbReference>
<keyword evidence="3" id="KW-0677">Repeat</keyword>
<dbReference type="STRING" id="74557.A0A1V9ZYN5"/>
<evidence type="ECO:0000256" key="4">
    <source>
        <dbReference type="ARBA" id="ARBA00022860"/>
    </source>
</evidence>
<dbReference type="EMBL" id="JNBS01000995">
    <property type="protein sequence ID" value="OQS03107.1"/>
    <property type="molecule type" value="Genomic_DNA"/>
</dbReference>
<evidence type="ECO:0000256" key="1">
    <source>
        <dbReference type="ARBA" id="ARBA00004496"/>
    </source>
</evidence>
<dbReference type="Gene3D" id="1.20.5.190">
    <property type="match status" value="2"/>
</dbReference>
<accession>A0A1V9ZYN5</accession>
<evidence type="ECO:0000256" key="2">
    <source>
        <dbReference type="ARBA" id="ARBA00022490"/>
    </source>
</evidence>
<keyword evidence="2" id="KW-0963">Cytoplasm</keyword>
<keyword evidence="5" id="KW-0175">Coiled coil</keyword>
<dbReference type="GO" id="GO:0005737">
    <property type="term" value="C:cytoplasm"/>
    <property type="evidence" value="ECO:0007669"/>
    <property type="project" value="UniProtKB-SubCell"/>
</dbReference>
<dbReference type="AlphaFoldDB" id="A0A1V9ZYN5"/>
<comment type="caution">
    <text evidence="6">The sequence shown here is derived from an EMBL/GenBank/DDBJ whole genome shotgun (WGS) entry which is preliminary data.</text>
</comment>
<protein>
    <submittedName>
        <fullName evidence="6">Uncharacterized protein</fullName>
    </submittedName>
</protein>
<dbReference type="SMART" id="SM00015">
    <property type="entry name" value="IQ"/>
    <property type="match status" value="7"/>
</dbReference>
<dbReference type="Proteomes" id="UP000243217">
    <property type="component" value="Unassembled WGS sequence"/>
</dbReference>
<dbReference type="GO" id="GO:0000278">
    <property type="term" value="P:mitotic cell cycle"/>
    <property type="evidence" value="ECO:0007669"/>
    <property type="project" value="TreeGrafter"/>
</dbReference>
<evidence type="ECO:0000256" key="3">
    <source>
        <dbReference type="ARBA" id="ARBA00022737"/>
    </source>
</evidence>
<dbReference type="GO" id="GO:0005516">
    <property type="term" value="F:calmodulin binding"/>
    <property type="evidence" value="ECO:0007669"/>
    <property type="project" value="UniProtKB-KW"/>
</dbReference>
<evidence type="ECO:0000313" key="7">
    <source>
        <dbReference type="Proteomes" id="UP000243217"/>
    </source>
</evidence>
<name>A0A1V9ZYN5_9STRA</name>
<dbReference type="InterPro" id="IPR000048">
    <property type="entry name" value="IQ_motif_EF-hand-BS"/>
</dbReference>
<sequence>MSHKHEEKVFLHLPLVYGAKAKILMSSMEQNNRLQSLWISEAERDVDERVESMSLPQKLHRKASIYLAENRRIDQLLRKKPKLFKRLSFSGIKHLSSCCRKKKTRVVDDMLALEHRYRQSAKIVQKAWRRYSLKQFWANYYQCVQASIQIQRIMRGSLCRKYVRIWYLSQLRHVTKIQATYRGFLYKRILKTKVLWEHYNATVIQRYVRGYCARQRAIKVQERIAALHIQMLWRGYSSRKKSDRLWIARKAIVVQKHIRRFLIQKEIRIQRIAFHAAAIQIQRIFRGMLARMLIDTILYDRETLNRKMVMDVLDAEILWYKEYVDKLVRRVTKSNLESMVLKMEKEHHRAHVIINDLECIYLDMQEQRLKISPRAITGGWVYEMDAKLKKQREMITKAKLDAVFGHGLKFKSNAEKLIQMKQRVQQAKARRDELERWRAEEFIDYWERDMHHQAERRMREQKQKIAQERRKWKVKQFNKDGKVLLDIKKQDSTVFCIGSSNLLAFSKKFHAEKNAVTQLTEKVALVSSLAQVEQAKIMFQPLLDTFSSTYNGVHLALKEAPKTIKQESKPVENQGIKEKKIDAQVKKKNARKPTKEASVPWALLDQLHAERQKLKMEKAMHFIFKKKQPKS</sequence>
<dbReference type="GO" id="GO:0051295">
    <property type="term" value="P:establishment of meiotic spindle localization"/>
    <property type="evidence" value="ECO:0007669"/>
    <property type="project" value="TreeGrafter"/>
</dbReference>
<dbReference type="PANTHER" id="PTHR22706">
    <property type="entry name" value="ASSEMBLY FACTOR FOR SPINDLE MICROTUBULES"/>
    <property type="match status" value="1"/>
</dbReference>
<feature type="coiled-coil region" evidence="5">
    <location>
        <begin position="417"/>
        <end position="471"/>
    </location>
</feature>
<keyword evidence="7" id="KW-1185">Reference proteome</keyword>
<proteinExistence type="predicted"/>
<dbReference type="Pfam" id="PF00612">
    <property type="entry name" value="IQ"/>
    <property type="match status" value="5"/>
</dbReference>
<dbReference type="GO" id="GO:0000922">
    <property type="term" value="C:spindle pole"/>
    <property type="evidence" value="ECO:0007669"/>
    <property type="project" value="TreeGrafter"/>
</dbReference>
<organism evidence="6 7">
    <name type="scientific">Thraustotheca clavata</name>
    <dbReference type="NCBI Taxonomy" id="74557"/>
    <lineage>
        <taxon>Eukaryota</taxon>
        <taxon>Sar</taxon>
        <taxon>Stramenopiles</taxon>
        <taxon>Oomycota</taxon>
        <taxon>Saprolegniomycetes</taxon>
        <taxon>Saprolegniales</taxon>
        <taxon>Achlyaceae</taxon>
        <taxon>Thraustotheca</taxon>
    </lineage>
</organism>
<dbReference type="PANTHER" id="PTHR22706:SF1">
    <property type="entry name" value="ASSEMBLY FACTOR FOR SPINDLE MICROTUBULES"/>
    <property type="match status" value="1"/>
</dbReference>
<keyword evidence="4" id="KW-0112">Calmodulin-binding</keyword>
<comment type="subcellular location">
    <subcellularLocation>
        <location evidence="1">Cytoplasm</location>
    </subcellularLocation>
</comment>
<dbReference type="GO" id="GO:0007051">
    <property type="term" value="P:spindle organization"/>
    <property type="evidence" value="ECO:0007669"/>
    <property type="project" value="TreeGrafter"/>
</dbReference>
<gene>
    <name evidence="6" type="ORF">THRCLA_04582</name>
</gene>